<dbReference type="InterPro" id="IPR008928">
    <property type="entry name" value="6-hairpin_glycosidase_sf"/>
</dbReference>
<dbReference type="Pfam" id="PF21307">
    <property type="entry name" value="Glyco_hydro_95_C"/>
    <property type="match status" value="1"/>
</dbReference>
<keyword evidence="6" id="KW-1185">Reference proteome</keyword>
<dbReference type="EMBL" id="SJSL01000001">
    <property type="protein sequence ID" value="TCD03976.1"/>
    <property type="molecule type" value="Genomic_DNA"/>
</dbReference>
<feature type="chain" id="PRO_5020577749" evidence="1">
    <location>
        <begin position="29"/>
        <end position="820"/>
    </location>
</feature>
<dbReference type="InterPro" id="IPR012341">
    <property type="entry name" value="6hp_glycosidase-like_sf"/>
</dbReference>
<dbReference type="Pfam" id="PF22124">
    <property type="entry name" value="Glyco_hydro_95_cat"/>
    <property type="match status" value="1"/>
</dbReference>
<evidence type="ECO:0000259" key="3">
    <source>
        <dbReference type="Pfam" id="PF21307"/>
    </source>
</evidence>
<dbReference type="GO" id="GO:0004560">
    <property type="term" value="F:alpha-L-fucosidase activity"/>
    <property type="evidence" value="ECO:0007669"/>
    <property type="project" value="InterPro"/>
</dbReference>
<evidence type="ECO:0000256" key="1">
    <source>
        <dbReference type="SAM" id="SignalP"/>
    </source>
</evidence>
<dbReference type="AlphaFoldDB" id="A0A4R0NSQ9"/>
<comment type="caution">
    <text evidence="5">The sequence shown here is derived from an EMBL/GenBank/DDBJ whole genome shotgun (WGS) entry which is preliminary data.</text>
</comment>
<dbReference type="Proteomes" id="UP000293347">
    <property type="component" value="Unassembled WGS sequence"/>
</dbReference>
<evidence type="ECO:0000259" key="2">
    <source>
        <dbReference type="Pfam" id="PF14498"/>
    </source>
</evidence>
<dbReference type="InterPro" id="IPR054363">
    <property type="entry name" value="GH95_cat"/>
</dbReference>
<keyword evidence="5" id="KW-0378">Hydrolase</keyword>
<keyword evidence="1" id="KW-0732">Signal</keyword>
<dbReference type="InterPro" id="IPR016518">
    <property type="entry name" value="Alpha-L-fucosidase"/>
</dbReference>
<proteinExistence type="predicted"/>
<feature type="domain" description="Alpha fucosidase A-like C-terminal" evidence="3">
    <location>
        <begin position="701"/>
        <end position="763"/>
    </location>
</feature>
<dbReference type="PANTHER" id="PTHR31084">
    <property type="entry name" value="ALPHA-L-FUCOSIDASE 2"/>
    <property type="match status" value="1"/>
</dbReference>
<dbReference type="GO" id="GO:0005975">
    <property type="term" value="P:carbohydrate metabolic process"/>
    <property type="evidence" value="ECO:0007669"/>
    <property type="project" value="InterPro"/>
</dbReference>
<feature type="domain" description="Glycosyl hydrolase family 95 catalytic" evidence="4">
    <location>
        <begin position="296"/>
        <end position="699"/>
    </location>
</feature>
<dbReference type="Pfam" id="PF14498">
    <property type="entry name" value="Glyco_hyd_65N_2"/>
    <property type="match status" value="1"/>
</dbReference>
<dbReference type="OrthoDB" id="9802600at2"/>
<reference evidence="5 6" key="1">
    <citation type="submission" date="2019-02" db="EMBL/GenBank/DDBJ databases">
        <title>Pedobacter sp. RP-1-14 sp. nov., isolated from Arctic soil.</title>
        <authorList>
            <person name="Dahal R.H."/>
        </authorList>
    </citation>
    <scope>NUCLEOTIDE SEQUENCE [LARGE SCALE GENOMIC DNA]</scope>
    <source>
        <strain evidence="5 6">RP-1-14</strain>
    </source>
</reference>
<dbReference type="Gene3D" id="1.50.10.10">
    <property type="match status" value="1"/>
</dbReference>
<dbReference type="SUPFAM" id="SSF48208">
    <property type="entry name" value="Six-hairpin glycosidases"/>
    <property type="match status" value="1"/>
</dbReference>
<evidence type="ECO:0000313" key="5">
    <source>
        <dbReference type="EMBL" id="TCD03976.1"/>
    </source>
</evidence>
<accession>A0A4R0NSQ9</accession>
<dbReference type="PIRSF" id="PIRSF007663">
    <property type="entry name" value="UCP007663"/>
    <property type="match status" value="1"/>
</dbReference>
<feature type="domain" description="Glycosyl hydrolase family 95 N-terminal" evidence="2">
    <location>
        <begin position="37"/>
        <end position="272"/>
    </location>
</feature>
<dbReference type="InterPro" id="IPR027414">
    <property type="entry name" value="GH95_N_dom"/>
</dbReference>
<gene>
    <name evidence="5" type="ORF">EZ437_02405</name>
</gene>
<dbReference type="InterPro" id="IPR049053">
    <property type="entry name" value="AFCA-like_C"/>
</dbReference>
<dbReference type="PANTHER" id="PTHR31084:SF0">
    <property type="entry name" value="ALPHA-L-FUCOSIDASE 2"/>
    <property type="match status" value="1"/>
</dbReference>
<name>A0A4R0NSQ9_9SPHI</name>
<evidence type="ECO:0000313" key="6">
    <source>
        <dbReference type="Proteomes" id="UP000293347"/>
    </source>
</evidence>
<sequence>MNINMNLIVKVIMLLAPAAMSFSQAAYAQGKADRNILWYNKPAANWNEALPIGNGFIGGMIFGSPAKERIQLNESTIWAGGPNSNIDTAARANIDEVRKLLAQKKYVEAQTLANRKLGPKGNSGMPYQLAGDLYIDFPGQSEVSNYRRDLDIGNAIATVNYTSGGVNYKREYLTSFTHNVMLVRLSASRPGMINCKVSLNSPLKQSIAVQGNNLVLSGKGSDHENQKGQIRFTVMARTALSGGTSMADSLGLVISKADTALIYVSMATNFINYQDISGNSLNKAQTFLEGAFKSTFPQLSAAHSMFYKQYYDRVKLDLGNSAAVSKPTNVRIAEFAEGNDPQLAELYFQFGRYLLICSSQPGSQPANLQGLWNGELKGPWDSKYTVNINTEMNYWPSEVTQLSELSTPLFNMIRDLSVSGRSAAKTMYGARGWMLHHNTDIWRTTGIVDGAFWGLWPMGGAWLSQHLWEHYLYTGDKAFLKQYYPVMKSSAQYYMDVLQKEPDHGWLVISPSISPENQYMGGKTAVSVAAGVTMDNQLVYGLFTNLIRTARELKTDKAFSDSLLNYRNQLPPMQVGKHGQLQEWLEDFDNPDDKHRHISHLYGLFPGNQISPFKHPELFTAAKNSLIYRGDVSTGWSMAWKINLWARLLDGNHAYKLITDQIKPVTGGSGGTYPNLFDAHPPFQIDGNFGCTSGIAEMLLQSHDDALYLLPALPDAWPKGSVTGLMARGGFKVDMEWSDRKITKLVIHSSLGGICSIRLNQQVGSRLLKKGTIPKIGSFNQSTDIKTPLIKNSEKDLSIRLPQTWLYDLNTKANQTYTII</sequence>
<protein>
    <submittedName>
        <fullName evidence="5">Glycoside hydrolase family 95 protein</fullName>
    </submittedName>
</protein>
<organism evidence="5 6">
    <name type="scientific">Pedobacter psychroterrae</name>
    <dbReference type="NCBI Taxonomy" id="2530453"/>
    <lineage>
        <taxon>Bacteria</taxon>
        <taxon>Pseudomonadati</taxon>
        <taxon>Bacteroidota</taxon>
        <taxon>Sphingobacteriia</taxon>
        <taxon>Sphingobacteriales</taxon>
        <taxon>Sphingobacteriaceae</taxon>
        <taxon>Pedobacter</taxon>
    </lineage>
</organism>
<evidence type="ECO:0000259" key="4">
    <source>
        <dbReference type="Pfam" id="PF22124"/>
    </source>
</evidence>
<feature type="signal peptide" evidence="1">
    <location>
        <begin position="1"/>
        <end position="28"/>
    </location>
</feature>